<dbReference type="InterPro" id="IPR022201">
    <property type="entry name" value="DUF3726"/>
</dbReference>
<protein>
    <recommendedName>
        <fullName evidence="3">DUF3726 domain-containing protein</fullName>
    </recommendedName>
</protein>
<dbReference type="Pfam" id="PF12525">
    <property type="entry name" value="DUF3726"/>
    <property type="match status" value="1"/>
</dbReference>
<evidence type="ECO:0008006" key="3">
    <source>
        <dbReference type="Google" id="ProtNLM"/>
    </source>
</evidence>
<evidence type="ECO:0000313" key="2">
    <source>
        <dbReference type="Proteomes" id="UP000272908"/>
    </source>
</evidence>
<dbReference type="Proteomes" id="UP000272908">
    <property type="component" value="Unassembled WGS sequence"/>
</dbReference>
<proteinExistence type="predicted"/>
<keyword evidence="2" id="KW-1185">Reference proteome</keyword>
<reference evidence="2" key="1">
    <citation type="submission" date="2018-08" db="EMBL/GenBank/DDBJ databases">
        <authorList>
            <person name="Rodrigo-Torres L."/>
            <person name="Arahal R. D."/>
            <person name="Lucena T."/>
        </authorList>
    </citation>
    <scope>NUCLEOTIDE SEQUENCE [LARGE SCALE GENOMIC DNA]</scope>
    <source>
        <strain evidence="2">CECT 7235</strain>
    </source>
</reference>
<dbReference type="RefSeq" id="WP_183073395.1">
    <property type="nucleotide sequence ID" value="NZ_UIHC01000011.1"/>
</dbReference>
<name>A0A3B0MVH9_9RHOB</name>
<organism evidence="1 2">
    <name type="scientific">Roseinatronobacter ekhonensis</name>
    <dbReference type="NCBI Taxonomy" id="254356"/>
    <lineage>
        <taxon>Bacteria</taxon>
        <taxon>Pseudomonadati</taxon>
        <taxon>Pseudomonadota</taxon>
        <taxon>Alphaproteobacteria</taxon>
        <taxon>Rhodobacterales</taxon>
        <taxon>Paracoccaceae</taxon>
        <taxon>Roseinatronobacter</taxon>
    </lineage>
</organism>
<gene>
    <name evidence="1" type="ORF">ROE7235_01577</name>
</gene>
<dbReference type="AlphaFoldDB" id="A0A3B0MVH9"/>
<dbReference type="EMBL" id="UIHC01000011">
    <property type="protein sequence ID" value="SUZ31826.1"/>
    <property type="molecule type" value="Genomic_DNA"/>
</dbReference>
<sequence>MICDTPSTTALELSLSEISALTTRAIRGAGRDWGAAEEGANAACWLARAGLDWASLLLAVLDGPGKGTDCPLRIGMKIADHALLPDSLSRPETSCHKLTAPGFLLPFAAQVADRTATAVVLDWDNTRAALVPGCPPAVSGTTATRPRADVTITSAPAELFERADWPDHHHGLVSAAQYARLTLLVAAFTVPSSTLSQAGAGANEEDND</sequence>
<accession>A0A3B0MVH9</accession>
<evidence type="ECO:0000313" key="1">
    <source>
        <dbReference type="EMBL" id="SUZ31826.1"/>
    </source>
</evidence>